<dbReference type="EMBL" id="CP002156">
    <property type="protein sequence ID" value="ADM09973.1"/>
    <property type="molecule type" value="Genomic_DNA"/>
</dbReference>
<organism evidence="8 9">
    <name type="scientific">Parvularcula bermudensis (strain ATCC BAA-594 / HTCC2503 / KCTC 12087)</name>
    <dbReference type="NCBI Taxonomy" id="314260"/>
    <lineage>
        <taxon>Bacteria</taxon>
        <taxon>Pseudomonadati</taxon>
        <taxon>Pseudomonadota</taxon>
        <taxon>Alphaproteobacteria</taxon>
        <taxon>Parvularculales</taxon>
        <taxon>Parvularculaceae</taxon>
        <taxon>Parvularcula</taxon>
    </lineage>
</organism>
<dbReference type="Pfam" id="PF04932">
    <property type="entry name" value="Wzy_C"/>
    <property type="match status" value="1"/>
</dbReference>
<evidence type="ECO:0000256" key="5">
    <source>
        <dbReference type="SAM" id="Phobius"/>
    </source>
</evidence>
<feature type="transmembrane region" description="Helical" evidence="5">
    <location>
        <begin position="127"/>
        <end position="148"/>
    </location>
</feature>
<reference evidence="8 9" key="2">
    <citation type="journal article" date="2011" name="J. Bacteriol.">
        <title>Complete genome sequence of strain HTCC2503T of Parvularcula bermudensis, the type species of the order "Parvularculales" in the class Alphaproteobacteria.</title>
        <authorList>
            <person name="Oh H.M."/>
            <person name="Kang I."/>
            <person name="Vergin K.L."/>
            <person name="Kang D."/>
            <person name="Rhee K.H."/>
            <person name="Giovannoni S.J."/>
            <person name="Cho J.C."/>
        </authorList>
    </citation>
    <scope>NUCLEOTIDE SEQUENCE [LARGE SCALE GENOMIC DNA]</scope>
    <source>
        <strain evidence="9">ATCC BAA-594 / HTCC2503 / KCTC 12087</strain>
    </source>
</reference>
<dbReference type="RefSeq" id="WP_013300947.1">
    <property type="nucleotide sequence ID" value="NC_014414.1"/>
</dbReference>
<dbReference type="STRING" id="314260.PB2503_09604"/>
<dbReference type="NCBIfam" id="TIGR03097">
    <property type="entry name" value="PEP_O_lig_1"/>
    <property type="match status" value="1"/>
</dbReference>
<dbReference type="KEGG" id="pbr:PB2503_09604"/>
<evidence type="ECO:0000256" key="3">
    <source>
        <dbReference type="ARBA" id="ARBA00022989"/>
    </source>
</evidence>
<evidence type="ECO:0000256" key="2">
    <source>
        <dbReference type="ARBA" id="ARBA00022692"/>
    </source>
</evidence>
<keyword evidence="9" id="KW-1185">Reference proteome</keyword>
<dbReference type="Pfam" id="PF19358">
    <property type="entry name" value="DUF5935"/>
    <property type="match status" value="1"/>
</dbReference>
<dbReference type="eggNOG" id="COG3307">
    <property type="taxonomic scope" value="Bacteria"/>
</dbReference>
<dbReference type="InterPro" id="IPR045979">
    <property type="entry name" value="DUF5935"/>
</dbReference>
<evidence type="ECO:0000313" key="9">
    <source>
        <dbReference type="Proteomes" id="UP000001302"/>
    </source>
</evidence>
<feature type="domain" description="O-antigen ligase-related" evidence="6">
    <location>
        <begin position="200"/>
        <end position="335"/>
    </location>
</feature>
<feature type="transmembrane region" description="Helical" evidence="5">
    <location>
        <begin position="74"/>
        <end position="92"/>
    </location>
</feature>
<dbReference type="OrthoDB" id="9772644at2"/>
<feature type="transmembrane region" description="Helical" evidence="5">
    <location>
        <begin position="318"/>
        <end position="343"/>
    </location>
</feature>
<feature type="transmembrane region" description="Helical" evidence="5">
    <location>
        <begin position="168"/>
        <end position="184"/>
    </location>
</feature>
<dbReference type="AlphaFoldDB" id="E0TDQ7"/>
<evidence type="ECO:0000256" key="4">
    <source>
        <dbReference type="ARBA" id="ARBA00023136"/>
    </source>
</evidence>
<dbReference type="GO" id="GO:0016020">
    <property type="term" value="C:membrane"/>
    <property type="evidence" value="ECO:0007669"/>
    <property type="project" value="UniProtKB-SubCell"/>
</dbReference>
<keyword evidence="3 5" id="KW-1133">Transmembrane helix</keyword>
<keyword evidence="2 5" id="KW-0812">Transmembrane</keyword>
<keyword evidence="4 5" id="KW-0472">Membrane</keyword>
<feature type="domain" description="DUF5935" evidence="7">
    <location>
        <begin position="1"/>
        <end position="184"/>
    </location>
</feature>
<reference evidence="9" key="1">
    <citation type="submission" date="2010-08" db="EMBL/GenBank/DDBJ databases">
        <title>Genome sequence of Parvularcula bermudensis HTCC2503.</title>
        <authorList>
            <person name="Kang D.-M."/>
            <person name="Oh H.-M."/>
            <person name="Cho J.-C."/>
        </authorList>
    </citation>
    <scope>NUCLEOTIDE SEQUENCE [LARGE SCALE GENOMIC DNA]</scope>
    <source>
        <strain evidence="9">ATCC BAA-594 / HTCC2503 / KCTC 12087</strain>
    </source>
</reference>
<evidence type="ECO:0000259" key="6">
    <source>
        <dbReference type="Pfam" id="PF04932"/>
    </source>
</evidence>
<proteinExistence type="predicted"/>
<dbReference type="Proteomes" id="UP000001302">
    <property type="component" value="Chromosome"/>
</dbReference>
<dbReference type="PANTHER" id="PTHR37422">
    <property type="entry name" value="TEICHURONIC ACID BIOSYNTHESIS PROTEIN TUAE"/>
    <property type="match status" value="1"/>
</dbReference>
<feature type="transmembrane region" description="Helical" evidence="5">
    <location>
        <begin position="237"/>
        <end position="256"/>
    </location>
</feature>
<dbReference type="PANTHER" id="PTHR37422:SF13">
    <property type="entry name" value="LIPOPOLYSACCHARIDE BIOSYNTHESIS PROTEIN PA4999-RELATED"/>
    <property type="match status" value="1"/>
</dbReference>
<feature type="transmembrane region" description="Helical" evidence="5">
    <location>
        <begin position="43"/>
        <end position="62"/>
    </location>
</feature>
<feature type="transmembrane region" description="Helical" evidence="5">
    <location>
        <begin position="191"/>
        <end position="208"/>
    </location>
</feature>
<dbReference type="HOGENOM" id="CLU_052176_0_0_5"/>
<accession>E0TDQ7</accession>
<gene>
    <name evidence="8" type="ordered locus">PB2503_09604</name>
</gene>
<evidence type="ECO:0000256" key="1">
    <source>
        <dbReference type="ARBA" id="ARBA00004141"/>
    </source>
</evidence>
<dbReference type="InterPro" id="IPR007016">
    <property type="entry name" value="O-antigen_ligase-rel_domated"/>
</dbReference>
<evidence type="ECO:0000313" key="8">
    <source>
        <dbReference type="EMBL" id="ADM09973.1"/>
    </source>
</evidence>
<feature type="transmembrane region" description="Helical" evidence="5">
    <location>
        <begin position="364"/>
        <end position="381"/>
    </location>
</feature>
<name>E0TDQ7_PARBH</name>
<protein>
    <recommendedName>
        <fullName evidence="10">O-antigen polymerase</fullName>
    </recommendedName>
</protein>
<comment type="subcellular location">
    <subcellularLocation>
        <location evidence="1">Membrane</location>
        <topology evidence="1">Multi-pass membrane protein</topology>
    </subcellularLocation>
</comment>
<evidence type="ECO:0008006" key="10">
    <source>
        <dbReference type="Google" id="ProtNLM"/>
    </source>
</evidence>
<dbReference type="InterPro" id="IPR017528">
    <property type="entry name" value="CHP03097O-antigen_lig-rel"/>
</dbReference>
<sequence length="441" mass="48164">MRDALLLLFLGGALLTVIRYPYAGLLLWAWFVLATPQQAAYAADQLPLNLLIAAGTIFAFFLHTEYRRFQATTFLIFALLFMAWLFVAQTFSLAPGATAVAHDRFWKIMLFVVLTAIGTSDRLRFHALLWVYLLVMALYAAKGAAFGLLYPSEIYYGLDETILYDNNHIGIALAATLPLYFYLAARAPNSILKWGAVGVAGLCIGAVLATHSRGAFITLVVALIALWWRSRFKISGALAGVGAALLGLALLPSDWVERMATIAEADEDASFQGRLGAWEVNWRLALDNPFTGAGLRAAYEEDVVALVSNRPPLAAHSIYFEVLGGTGFIGLFFYLGMILFGVWTARHLWRRAAKAGRQNWRADFAKFAEISLIAFAVGGASVSMEMWEGYLIVLILVAALPRLAEGTATDARGNTGSAPSAARIKARVTAATLDRSERQRP</sequence>
<dbReference type="InterPro" id="IPR051533">
    <property type="entry name" value="WaaL-like"/>
</dbReference>
<evidence type="ECO:0000259" key="7">
    <source>
        <dbReference type="Pfam" id="PF19358"/>
    </source>
</evidence>